<accession>A0ACC0UUH9</accession>
<comment type="caution">
    <text evidence="1">The sequence shown here is derived from an EMBL/GenBank/DDBJ whole genome shotgun (WGS) entry which is preliminary data.</text>
</comment>
<reference evidence="1" key="1">
    <citation type="submission" date="2022-10" db="EMBL/GenBank/DDBJ databases">
        <title>Complete Genome of Trichothecium roseum strain YXFP-22015, a Plant Pathogen Isolated from Citrus.</title>
        <authorList>
            <person name="Wang Y."/>
            <person name="Zhu L."/>
        </authorList>
    </citation>
    <scope>NUCLEOTIDE SEQUENCE</scope>
    <source>
        <strain evidence="1">YXFP-22015</strain>
    </source>
</reference>
<gene>
    <name evidence="1" type="ORF">N3K66_007627</name>
</gene>
<keyword evidence="2" id="KW-1185">Reference proteome</keyword>
<dbReference type="EMBL" id="CM047946">
    <property type="protein sequence ID" value="KAI9897771.1"/>
    <property type="molecule type" value="Genomic_DNA"/>
</dbReference>
<evidence type="ECO:0000313" key="1">
    <source>
        <dbReference type="EMBL" id="KAI9897771.1"/>
    </source>
</evidence>
<sequence>MGGRTVSPGGALLRGSRMFSLPQPLPAPQSQVIRMSDAKSPWGAERHPLHQSIVSPLSSREKGDWGLKRPLPLKTTMATTTPVIRVRQIDCIENVTDFSPASEHTLTLEKFQEMRVPVNVPVSNDFRRDRDVASENWGKSVFEEHMDFTTFERGKGDDRRWKFSGPWLAKMNEGEFINYVQRKVRPKRAEFRQLLKRKLAEELTVQRSGEAREKGEMISPPVKVSEITDAQFTSYLRTLRNNRITLYALISKFLDLAPLGQPIGFHQSILQMGSQDAAPSNPYGKSGPPPSHPSGGIGYLRTGSVMENHPVYGPQERRAPVQARILSPRTSAQGAKLGVGGFVAPVPQGDSRFGFRMLKGKMADRRSVTGLDHLDISTYGGAKAYVEPHSATISADGKVILKVRDTTEEAQLVLKETKGQSRIYHGGSLSRTQPSQGPRVAEQRMRRVADEVVGEEALQSDPGEKEVVGSSQTYGLS</sequence>
<name>A0ACC0UUH9_9HYPO</name>
<protein>
    <submittedName>
        <fullName evidence="1">Uncharacterized protein</fullName>
    </submittedName>
</protein>
<dbReference type="Proteomes" id="UP001163324">
    <property type="component" value="Chromosome 7"/>
</dbReference>
<proteinExistence type="predicted"/>
<evidence type="ECO:0000313" key="2">
    <source>
        <dbReference type="Proteomes" id="UP001163324"/>
    </source>
</evidence>
<organism evidence="1 2">
    <name type="scientific">Trichothecium roseum</name>
    <dbReference type="NCBI Taxonomy" id="47278"/>
    <lineage>
        <taxon>Eukaryota</taxon>
        <taxon>Fungi</taxon>
        <taxon>Dikarya</taxon>
        <taxon>Ascomycota</taxon>
        <taxon>Pezizomycotina</taxon>
        <taxon>Sordariomycetes</taxon>
        <taxon>Hypocreomycetidae</taxon>
        <taxon>Hypocreales</taxon>
        <taxon>Hypocreales incertae sedis</taxon>
        <taxon>Trichothecium</taxon>
    </lineage>
</organism>